<feature type="region of interest" description="Disordered" evidence="1">
    <location>
        <begin position="145"/>
        <end position="181"/>
    </location>
</feature>
<name>H1VKW1_COLHI</name>
<feature type="compositionally biased region" description="Polar residues" evidence="1">
    <location>
        <begin position="80"/>
        <end position="94"/>
    </location>
</feature>
<reference evidence="3" key="1">
    <citation type="journal article" date="2012" name="Nat. Genet.">
        <title>Lifestyle transitions in plant pathogenic Colletotrichum fungi deciphered by genome and transcriptome analyses.</title>
        <authorList>
            <person name="O'Connell R.J."/>
            <person name="Thon M.R."/>
            <person name="Hacquard S."/>
            <person name="Amyotte S.G."/>
            <person name="Kleemann J."/>
            <person name="Torres M.F."/>
            <person name="Damm U."/>
            <person name="Buiate E.A."/>
            <person name="Epstein L."/>
            <person name="Alkan N."/>
            <person name="Altmueller J."/>
            <person name="Alvarado-Balderrama L."/>
            <person name="Bauser C.A."/>
            <person name="Becker C."/>
            <person name="Birren B.W."/>
            <person name="Chen Z."/>
            <person name="Choi J."/>
            <person name="Crouch J.A."/>
            <person name="Duvick J.P."/>
            <person name="Farman M.A."/>
            <person name="Gan P."/>
            <person name="Heiman D."/>
            <person name="Henrissat B."/>
            <person name="Howard R.J."/>
            <person name="Kabbage M."/>
            <person name="Koch C."/>
            <person name="Kracher B."/>
            <person name="Kubo Y."/>
            <person name="Law A.D."/>
            <person name="Lebrun M.-H."/>
            <person name="Lee Y.-H."/>
            <person name="Miyara I."/>
            <person name="Moore N."/>
            <person name="Neumann U."/>
            <person name="Nordstroem K."/>
            <person name="Panaccione D.G."/>
            <person name="Panstruga R."/>
            <person name="Place M."/>
            <person name="Proctor R.H."/>
            <person name="Prusky D."/>
            <person name="Rech G."/>
            <person name="Reinhardt R."/>
            <person name="Rollins J.A."/>
            <person name="Rounsley S."/>
            <person name="Schardl C.L."/>
            <person name="Schwartz D.C."/>
            <person name="Shenoy N."/>
            <person name="Shirasu K."/>
            <person name="Sikhakolli U.R."/>
            <person name="Stueber K."/>
            <person name="Sukno S.A."/>
            <person name="Sweigard J.A."/>
            <person name="Takano Y."/>
            <person name="Takahara H."/>
            <person name="Trail F."/>
            <person name="van der Does H.C."/>
            <person name="Voll L.M."/>
            <person name="Will I."/>
            <person name="Young S."/>
            <person name="Zeng Q."/>
            <person name="Zhang J."/>
            <person name="Zhou S."/>
            <person name="Dickman M.B."/>
            <person name="Schulze-Lefert P."/>
            <person name="Ver Loren van Themaat E."/>
            <person name="Ma L.-J."/>
            <person name="Vaillancourt L.J."/>
        </authorList>
    </citation>
    <scope>NUCLEOTIDE SEQUENCE [LARGE SCALE GENOMIC DNA]</scope>
    <source>
        <strain evidence="3">IMI 349063</strain>
    </source>
</reference>
<organism evidence="2 3">
    <name type="scientific">Colletotrichum higginsianum (strain IMI 349063)</name>
    <name type="common">Crucifer anthracnose fungus</name>
    <dbReference type="NCBI Taxonomy" id="759273"/>
    <lineage>
        <taxon>Eukaryota</taxon>
        <taxon>Fungi</taxon>
        <taxon>Dikarya</taxon>
        <taxon>Ascomycota</taxon>
        <taxon>Pezizomycotina</taxon>
        <taxon>Sordariomycetes</taxon>
        <taxon>Hypocreomycetidae</taxon>
        <taxon>Glomerellales</taxon>
        <taxon>Glomerellaceae</taxon>
        <taxon>Colletotrichum</taxon>
        <taxon>Colletotrichum destructivum species complex</taxon>
    </lineage>
</organism>
<protein>
    <submittedName>
        <fullName evidence="2">Uncharacterized protein</fullName>
    </submittedName>
</protein>
<feature type="compositionally biased region" description="Low complexity" evidence="1">
    <location>
        <begin position="9"/>
        <end position="20"/>
    </location>
</feature>
<proteinExistence type="predicted"/>
<dbReference type="AlphaFoldDB" id="H1VKW1"/>
<sequence length="181" mass="19181">MPRPRRNPTKPSSDASSTKSASKKAMPKAKVATKAAPSSSPEAVKKKARATAKKSEERIVAAPKRKIPASISPPAKRQKTSTAKPIDSNATASESDVFIPKTPQGTVQTADKVVQEIQDGDSDQDPIPMAVYSSRTRRIKAEIARLKSQSSAAADTSPADSLYTSDLTPSKPPHSFPPPPP</sequence>
<dbReference type="Proteomes" id="UP000007174">
    <property type="component" value="Unassembled WGS sequence"/>
</dbReference>
<feature type="compositionally biased region" description="Low complexity" evidence="1">
    <location>
        <begin position="148"/>
        <end position="161"/>
    </location>
</feature>
<feature type="compositionally biased region" description="Pro residues" evidence="1">
    <location>
        <begin position="170"/>
        <end position="181"/>
    </location>
</feature>
<dbReference type="VEuPathDB" id="FungiDB:CH63R_06555"/>
<evidence type="ECO:0000256" key="1">
    <source>
        <dbReference type="SAM" id="MobiDB-lite"/>
    </source>
</evidence>
<feature type="non-terminal residue" evidence="2">
    <location>
        <position position="181"/>
    </location>
</feature>
<accession>H1VKW1</accession>
<dbReference type="eggNOG" id="ENOG502T6R9">
    <property type="taxonomic scope" value="Eukaryota"/>
</dbReference>
<dbReference type="HOGENOM" id="CLU_1492501_0_0_1"/>
<evidence type="ECO:0000313" key="2">
    <source>
        <dbReference type="EMBL" id="CCF40864.1"/>
    </source>
</evidence>
<gene>
    <name evidence="2" type="ORF">CH063_11315</name>
</gene>
<dbReference type="EMBL" id="CACQ02004348">
    <property type="protein sequence ID" value="CCF40864.1"/>
    <property type="molecule type" value="Genomic_DNA"/>
</dbReference>
<evidence type="ECO:0000313" key="3">
    <source>
        <dbReference type="Proteomes" id="UP000007174"/>
    </source>
</evidence>
<feature type="region of interest" description="Disordered" evidence="1">
    <location>
        <begin position="1"/>
        <end position="108"/>
    </location>
</feature>